<accession>A0ABD5BET4</accession>
<gene>
    <name evidence="1" type="ORF">RF091_05620</name>
</gene>
<dbReference type="EMBL" id="JAVIPQ010000094">
    <property type="protein sequence ID" value="MDQ9555000.1"/>
    <property type="molecule type" value="Genomic_DNA"/>
</dbReference>
<reference evidence="1 2" key="1">
    <citation type="submission" date="2023-07" db="EMBL/GenBank/DDBJ databases">
        <title>Pathogens genome sequencing project 196.</title>
        <authorList>
            <person name="Cao X."/>
        </authorList>
    </citation>
    <scope>NUCLEOTIDE SEQUENCE [LARGE SCALE GENOMIC DNA]</scope>
    <source>
        <strain evidence="1 2">SM41</strain>
    </source>
</reference>
<dbReference type="AlphaFoldDB" id="A0ABD5BET4"/>
<organism evidence="1 2">
    <name type="scientific">Serratia marcescens</name>
    <dbReference type="NCBI Taxonomy" id="615"/>
    <lineage>
        <taxon>Bacteria</taxon>
        <taxon>Pseudomonadati</taxon>
        <taxon>Pseudomonadota</taxon>
        <taxon>Gammaproteobacteria</taxon>
        <taxon>Enterobacterales</taxon>
        <taxon>Yersiniaceae</taxon>
        <taxon>Serratia</taxon>
    </lineage>
</organism>
<proteinExistence type="predicted"/>
<sequence>MNYSDIAERIVKVLASPGSGVGLASQGSADTDFSHFLYPQSKI</sequence>
<dbReference type="RefSeq" id="WP_255170871.1">
    <property type="nucleotide sequence ID" value="NZ_CAMKGH010000002.1"/>
</dbReference>
<dbReference type="GeneID" id="301145070"/>
<evidence type="ECO:0000313" key="2">
    <source>
        <dbReference type="Proteomes" id="UP001234811"/>
    </source>
</evidence>
<evidence type="ECO:0000313" key="1">
    <source>
        <dbReference type="EMBL" id="MDQ9555000.1"/>
    </source>
</evidence>
<dbReference type="Proteomes" id="UP001234811">
    <property type="component" value="Unassembled WGS sequence"/>
</dbReference>
<name>A0ABD5BET4_SERMA</name>
<comment type="caution">
    <text evidence="1">The sequence shown here is derived from an EMBL/GenBank/DDBJ whole genome shotgun (WGS) entry which is preliminary data.</text>
</comment>
<protein>
    <submittedName>
        <fullName evidence="1">Uncharacterized protein</fullName>
    </submittedName>
</protein>